<feature type="compositionally biased region" description="Polar residues" evidence="1">
    <location>
        <begin position="255"/>
        <end position="270"/>
    </location>
</feature>
<feature type="compositionally biased region" description="Basic residues" evidence="1">
    <location>
        <begin position="138"/>
        <end position="150"/>
    </location>
</feature>
<accession>A0A7S0TG18</accession>
<organism evidence="3">
    <name type="scientific">Elphidium margaritaceum</name>
    <dbReference type="NCBI Taxonomy" id="933848"/>
    <lineage>
        <taxon>Eukaryota</taxon>
        <taxon>Sar</taxon>
        <taxon>Rhizaria</taxon>
        <taxon>Retaria</taxon>
        <taxon>Foraminifera</taxon>
        <taxon>Rotaliida</taxon>
        <taxon>Elphidiidae</taxon>
        <taxon>Elphidium</taxon>
    </lineage>
</organism>
<evidence type="ECO:0000256" key="1">
    <source>
        <dbReference type="SAM" id="MobiDB-lite"/>
    </source>
</evidence>
<gene>
    <name evidence="3" type="ORF">EMAR1385_LOCUS160</name>
</gene>
<name>A0A7S0TG18_9EUKA</name>
<feature type="compositionally biased region" description="Basic and acidic residues" evidence="1">
    <location>
        <begin position="1"/>
        <end position="20"/>
    </location>
</feature>
<dbReference type="InterPro" id="IPR006861">
    <property type="entry name" value="HABP4_PAIRBP1-bd"/>
</dbReference>
<feature type="region of interest" description="Disordered" evidence="1">
    <location>
        <begin position="126"/>
        <end position="270"/>
    </location>
</feature>
<feature type="compositionally biased region" description="Low complexity" evidence="1">
    <location>
        <begin position="219"/>
        <end position="246"/>
    </location>
</feature>
<feature type="domain" description="Hyaluronan/mRNA-binding protein" evidence="2">
    <location>
        <begin position="12"/>
        <end position="56"/>
    </location>
</feature>
<dbReference type="EMBL" id="HBFI01000220">
    <property type="protein sequence ID" value="CAD8731281.1"/>
    <property type="molecule type" value="Transcribed_RNA"/>
</dbReference>
<reference evidence="3" key="1">
    <citation type="submission" date="2021-01" db="EMBL/GenBank/DDBJ databases">
        <authorList>
            <person name="Corre E."/>
            <person name="Pelletier E."/>
            <person name="Niang G."/>
            <person name="Scheremetjew M."/>
            <person name="Finn R."/>
            <person name="Kale V."/>
            <person name="Holt S."/>
            <person name="Cochrane G."/>
            <person name="Meng A."/>
            <person name="Brown T."/>
            <person name="Cohen L."/>
        </authorList>
    </citation>
    <scope>NUCLEOTIDE SEQUENCE</scope>
</reference>
<dbReference type="AlphaFoldDB" id="A0A7S0TG18"/>
<feature type="region of interest" description="Disordered" evidence="1">
    <location>
        <begin position="1"/>
        <end position="76"/>
    </location>
</feature>
<sequence>MSQKPENDKPEKREKDRESGTGHPIKPIEPKAGSGIGGWGSDAQQIKAGKDAFATDEPQDATSRFRKRGLKDAPDSLGALNVMEDMTDKQSWDDFKKGKKKAQIYNIKSVQSDYKKKYKANKHEAETDALFAGTSGKKGGKNKKKKKKKVLLQTEVYYQSRESEGAGGRGGGRGRGRGGYGNMRGGGYQGGRGFSDAARGGGGFGGRGRGGGGYGRGRGFFSRGRGTQNFDNYDNQNQQYQNQNQYAGGGNDGNTQANNAPQSQDAIAVQ</sequence>
<dbReference type="Pfam" id="PF04774">
    <property type="entry name" value="HABP4_PAI-RBP1"/>
    <property type="match status" value="1"/>
</dbReference>
<feature type="compositionally biased region" description="Gly residues" evidence="1">
    <location>
        <begin position="165"/>
        <end position="218"/>
    </location>
</feature>
<evidence type="ECO:0000313" key="3">
    <source>
        <dbReference type="EMBL" id="CAD8731281.1"/>
    </source>
</evidence>
<evidence type="ECO:0000259" key="2">
    <source>
        <dbReference type="Pfam" id="PF04774"/>
    </source>
</evidence>
<protein>
    <recommendedName>
        <fullName evidence="2">Hyaluronan/mRNA-binding protein domain-containing protein</fullName>
    </recommendedName>
</protein>
<proteinExistence type="predicted"/>